<dbReference type="RefSeq" id="WP_008510516.1">
    <property type="nucleotide sequence ID" value="NZ_CM001403.1"/>
</dbReference>
<gene>
    <name evidence="2" type="ORF">Mucpa_5284</name>
</gene>
<name>H1Y5K7_9SPHI</name>
<dbReference type="STRING" id="714943.Mucpa_5284"/>
<keyword evidence="1" id="KW-0732">Signal</keyword>
<dbReference type="Proteomes" id="UP000002774">
    <property type="component" value="Chromosome"/>
</dbReference>
<dbReference type="eggNOG" id="COG3595">
    <property type="taxonomic scope" value="Bacteria"/>
</dbReference>
<feature type="chain" id="PRO_5003557074" description="Adhesin domain-containing protein" evidence="1">
    <location>
        <begin position="25"/>
        <end position="275"/>
    </location>
</feature>
<dbReference type="OrthoDB" id="937739at2"/>
<accession>H1Y5K7</accession>
<dbReference type="HOGENOM" id="CLU_085009_0_0_10"/>
<protein>
    <recommendedName>
        <fullName evidence="4">Adhesin domain-containing protein</fullName>
    </recommendedName>
</protein>
<feature type="signal peptide" evidence="1">
    <location>
        <begin position="1"/>
        <end position="24"/>
    </location>
</feature>
<organism evidence="2 3">
    <name type="scientific">Mucilaginibacter paludis DSM 18603</name>
    <dbReference type="NCBI Taxonomy" id="714943"/>
    <lineage>
        <taxon>Bacteria</taxon>
        <taxon>Pseudomonadati</taxon>
        <taxon>Bacteroidota</taxon>
        <taxon>Sphingobacteriia</taxon>
        <taxon>Sphingobacteriales</taxon>
        <taxon>Sphingobacteriaceae</taxon>
        <taxon>Mucilaginibacter</taxon>
    </lineage>
</organism>
<keyword evidence="3" id="KW-1185">Reference proteome</keyword>
<evidence type="ECO:0008006" key="4">
    <source>
        <dbReference type="Google" id="ProtNLM"/>
    </source>
</evidence>
<proteinExistence type="predicted"/>
<dbReference type="AlphaFoldDB" id="H1Y5K7"/>
<sequence>MKTRNLIPLLAGCGLCLVQITGYAQPFKDHISKQFSLQKPAASTVVAIYNLLGSVKVEGYAGKQVIVEVDEVITAPNRADVETGKKEFKLGFEQNADTIMAYIDQPYHTKPHNGSWSSHTNDRETPYMVRLEFTVKVPNEVNLRISTVNNGEIDVKDVYGALKLNNVNGGISIANAKGVTDAHTINGNLTAGYLSVPPQASSYYTLNGKLQVTYPANFAANLQLKSMNGKFFTDFTDTEILPAQVVKTQDKKANGTTFKLNKTTQVRIGKGGNLF</sequence>
<dbReference type="EMBL" id="CM001403">
    <property type="protein sequence ID" value="EHQ29359.1"/>
    <property type="molecule type" value="Genomic_DNA"/>
</dbReference>
<evidence type="ECO:0000313" key="3">
    <source>
        <dbReference type="Proteomes" id="UP000002774"/>
    </source>
</evidence>
<evidence type="ECO:0000313" key="2">
    <source>
        <dbReference type="EMBL" id="EHQ29359.1"/>
    </source>
</evidence>
<reference evidence="2" key="1">
    <citation type="submission" date="2011-09" db="EMBL/GenBank/DDBJ databases">
        <title>The permanent draft genome of Mucilaginibacter paludis DSM 18603.</title>
        <authorList>
            <consortium name="US DOE Joint Genome Institute (JGI-PGF)"/>
            <person name="Lucas S."/>
            <person name="Han J."/>
            <person name="Lapidus A."/>
            <person name="Bruce D."/>
            <person name="Goodwin L."/>
            <person name="Pitluck S."/>
            <person name="Peters L."/>
            <person name="Kyrpides N."/>
            <person name="Mavromatis K."/>
            <person name="Ivanova N."/>
            <person name="Mikhailova N."/>
            <person name="Held B."/>
            <person name="Detter J.C."/>
            <person name="Tapia R."/>
            <person name="Han C."/>
            <person name="Land M."/>
            <person name="Hauser L."/>
            <person name="Markowitz V."/>
            <person name="Cheng J.-F."/>
            <person name="Hugenholtz P."/>
            <person name="Woyke T."/>
            <person name="Wu D."/>
            <person name="Tindall B."/>
            <person name="Brambilla E."/>
            <person name="Klenk H.-P."/>
            <person name="Eisen J.A."/>
        </authorList>
    </citation>
    <scope>NUCLEOTIDE SEQUENCE [LARGE SCALE GENOMIC DNA]</scope>
    <source>
        <strain evidence="2">DSM 18603</strain>
    </source>
</reference>
<evidence type="ECO:0000256" key="1">
    <source>
        <dbReference type="SAM" id="SignalP"/>
    </source>
</evidence>